<sequence>MKTTKYLALKTGAVFSVLSLIFTFTIVVPMFSIMHALFLEQAFQLIFPEMNYANGGKITLLFFSVLFVITLVLLTKRIKTLVWKHQNIRLGESILVMLIFYAIVHPIGYYLLLWLQGFPVDALNSIMSVISFLFSSFAFVILGFVIDWYWKKLNNRENNAVF</sequence>
<comment type="caution">
    <text evidence="2">The sequence shown here is derived from an EMBL/GenBank/DDBJ whole genome shotgun (WGS) entry which is preliminary data.</text>
</comment>
<feature type="transmembrane region" description="Helical" evidence="1">
    <location>
        <begin position="58"/>
        <end position="74"/>
    </location>
</feature>
<dbReference type="AlphaFoldDB" id="A0A0J7IXC3"/>
<name>A0A0J7IXC3_9FLAO</name>
<dbReference type="PATRIC" id="fig|1304281.5.peg.2632"/>
<organism evidence="2 3">
    <name type="scientific">Chryseobacterium koreense CCUG 49689</name>
    <dbReference type="NCBI Taxonomy" id="1304281"/>
    <lineage>
        <taxon>Bacteria</taxon>
        <taxon>Pseudomonadati</taxon>
        <taxon>Bacteroidota</taxon>
        <taxon>Flavobacteriia</taxon>
        <taxon>Flavobacteriales</taxon>
        <taxon>Weeksellaceae</taxon>
        <taxon>Chryseobacterium group</taxon>
        <taxon>Chryseobacterium</taxon>
    </lineage>
</organism>
<feature type="transmembrane region" description="Helical" evidence="1">
    <location>
        <begin position="94"/>
        <end position="114"/>
    </location>
</feature>
<evidence type="ECO:0000313" key="3">
    <source>
        <dbReference type="Proteomes" id="UP000035900"/>
    </source>
</evidence>
<accession>A0A0J7IXC3</accession>
<evidence type="ECO:0000256" key="1">
    <source>
        <dbReference type="SAM" id="Phobius"/>
    </source>
</evidence>
<keyword evidence="1" id="KW-1133">Transmembrane helix</keyword>
<reference evidence="2 3" key="1">
    <citation type="journal article" date="2004" name="Int. J. Syst. Evol. Microbiol.">
        <title>Kaistella koreensis gen. nov., sp. nov., a novel member of the Chryseobacterium-Bergeyella-Riemerella branch.</title>
        <authorList>
            <person name="Kim M.K."/>
            <person name="Im W.T."/>
            <person name="Shin Y.K."/>
            <person name="Lim J.H."/>
            <person name="Kim S.H."/>
            <person name="Lee B.C."/>
            <person name="Park M.Y."/>
            <person name="Lee K.Y."/>
            <person name="Lee S.T."/>
        </authorList>
    </citation>
    <scope>NUCLEOTIDE SEQUENCE [LARGE SCALE GENOMIC DNA]</scope>
    <source>
        <strain evidence="2 3">CCUG 49689</strain>
    </source>
</reference>
<evidence type="ECO:0000313" key="2">
    <source>
        <dbReference type="EMBL" id="KMQ70469.1"/>
    </source>
</evidence>
<dbReference type="OrthoDB" id="1495559at2"/>
<protein>
    <recommendedName>
        <fullName evidence="4">DUF2975 domain-containing protein</fullName>
    </recommendedName>
</protein>
<dbReference type="RefSeq" id="WP_048500332.1">
    <property type="nucleotide sequence ID" value="NZ_LFNG01000018.1"/>
</dbReference>
<evidence type="ECO:0008006" key="4">
    <source>
        <dbReference type="Google" id="ProtNLM"/>
    </source>
</evidence>
<feature type="transmembrane region" description="Helical" evidence="1">
    <location>
        <begin position="126"/>
        <end position="150"/>
    </location>
</feature>
<dbReference type="EMBL" id="LFNG01000018">
    <property type="protein sequence ID" value="KMQ70469.1"/>
    <property type="molecule type" value="Genomic_DNA"/>
</dbReference>
<keyword evidence="1" id="KW-0472">Membrane</keyword>
<gene>
    <name evidence="2" type="ORF">ACM44_12215</name>
</gene>
<feature type="transmembrane region" description="Helical" evidence="1">
    <location>
        <begin position="12"/>
        <end position="38"/>
    </location>
</feature>
<proteinExistence type="predicted"/>
<dbReference type="Proteomes" id="UP000035900">
    <property type="component" value="Unassembled WGS sequence"/>
</dbReference>
<keyword evidence="1" id="KW-0812">Transmembrane</keyword>
<keyword evidence="3" id="KW-1185">Reference proteome</keyword>